<keyword evidence="1" id="KW-0645">Protease</keyword>
<keyword evidence="2" id="KW-0378">Hydrolase</keyword>
<evidence type="ECO:0000313" key="4">
    <source>
        <dbReference type="EMBL" id="QHT76482.1"/>
    </source>
</evidence>
<name>A0A6C0H7C9_9ZZZZ</name>
<accession>A0A6C0H7C9</accession>
<dbReference type="Pfam" id="PF02902">
    <property type="entry name" value="Peptidase_C48"/>
    <property type="match status" value="1"/>
</dbReference>
<dbReference type="InterPro" id="IPR038765">
    <property type="entry name" value="Papain-like_cys_pep_sf"/>
</dbReference>
<dbReference type="Gene3D" id="3.40.395.10">
    <property type="entry name" value="Adenoviral Proteinase, Chain A"/>
    <property type="match status" value="1"/>
</dbReference>
<dbReference type="SUPFAM" id="SSF54001">
    <property type="entry name" value="Cysteine proteinases"/>
    <property type="match status" value="1"/>
</dbReference>
<dbReference type="InterPro" id="IPR003653">
    <property type="entry name" value="Peptidase_C48_C"/>
</dbReference>
<evidence type="ECO:0000256" key="1">
    <source>
        <dbReference type="ARBA" id="ARBA00022670"/>
    </source>
</evidence>
<evidence type="ECO:0000259" key="3">
    <source>
        <dbReference type="PROSITE" id="PS50600"/>
    </source>
</evidence>
<reference evidence="4" key="1">
    <citation type="journal article" date="2020" name="Nature">
        <title>Giant virus diversity and host interactions through global metagenomics.</title>
        <authorList>
            <person name="Schulz F."/>
            <person name="Roux S."/>
            <person name="Paez-Espino D."/>
            <person name="Jungbluth S."/>
            <person name="Walsh D.A."/>
            <person name="Denef V.J."/>
            <person name="McMahon K.D."/>
            <person name="Konstantinidis K.T."/>
            <person name="Eloe-Fadrosh E.A."/>
            <person name="Kyrpides N.C."/>
            <person name="Woyke T."/>
        </authorList>
    </citation>
    <scope>NUCLEOTIDE SEQUENCE</scope>
    <source>
        <strain evidence="4">GVMAG-M-3300023179-82</strain>
    </source>
</reference>
<sequence length="296" mass="35054">MNVINDTKCAPGRKYENGSCFSHDALKKIANAYNTKFSDKIDINLDKPELVNELSNKLSNICSEQTCWLKQQFVQSIDDDILNNTFRPEGPTGKYEWLSTSDIDSVIEQYHRLHPEFQYLGTVPIDFEDLSILGLKNINFAQYENNDKYKLGLVINLDEHYKSGSHWVALYFDLKDYKIYYFDSVGKKPKQRTKKFINKIIKYLYQKEYNNNLPLNKIIKLFHMGDKQNKYIRNLSKFDIRYNDIQHQFQNSECGVYSINFIVRLVNNESFDNIINNITYDEEMNKYRKQIFINVN</sequence>
<protein>
    <recommendedName>
        <fullName evidence="3">Ubiquitin-like protease family profile domain-containing protein</fullName>
    </recommendedName>
</protein>
<dbReference type="GO" id="GO:0006508">
    <property type="term" value="P:proteolysis"/>
    <property type="evidence" value="ECO:0007669"/>
    <property type="project" value="UniProtKB-KW"/>
</dbReference>
<dbReference type="GO" id="GO:0008234">
    <property type="term" value="F:cysteine-type peptidase activity"/>
    <property type="evidence" value="ECO:0007669"/>
    <property type="project" value="InterPro"/>
</dbReference>
<dbReference type="PROSITE" id="PS50600">
    <property type="entry name" value="ULP_PROTEASE"/>
    <property type="match status" value="1"/>
</dbReference>
<evidence type="ECO:0000256" key="2">
    <source>
        <dbReference type="ARBA" id="ARBA00022801"/>
    </source>
</evidence>
<dbReference type="AlphaFoldDB" id="A0A6C0H7C9"/>
<organism evidence="4">
    <name type="scientific">viral metagenome</name>
    <dbReference type="NCBI Taxonomy" id="1070528"/>
    <lineage>
        <taxon>unclassified sequences</taxon>
        <taxon>metagenomes</taxon>
        <taxon>organismal metagenomes</taxon>
    </lineage>
</organism>
<proteinExistence type="predicted"/>
<dbReference type="EMBL" id="MN739896">
    <property type="protein sequence ID" value="QHT76482.1"/>
    <property type="molecule type" value="Genomic_DNA"/>
</dbReference>
<feature type="domain" description="Ubiquitin-like protease family profile" evidence="3">
    <location>
        <begin position="1"/>
        <end position="265"/>
    </location>
</feature>